<feature type="chain" id="PRO_5016152117" description="Blue (type 1) copper domain-containing protein" evidence="3">
    <location>
        <begin position="22"/>
        <end position="203"/>
    </location>
</feature>
<dbReference type="OrthoDB" id="2331100at2759"/>
<dbReference type="InterPro" id="IPR008972">
    <property type="entry name" value="Cupredoxin"/>
</dbReference>
<dbReference type="Proteomes" id="UP000244855">
    <property type="component" value="Unassembled WGS sequence"/>
</dbReference>
<dbReference type="GO" id="GO:0009055">
    <property type="term" value="F:electron transfer activity"/>
    <property type="evidence" value="ECO:0007669"/>
    <property type="project" value="InterPro"/>
</dbReference>
<dbReference type="GO" id="GO:0005507">
    <property type="term" value="F:copper ion binding"/>
    <property type="evidence" value="ECO:0007669"/>
    <property type="project" value="InterPro"/>
</dbReference>
<keyword evidence="6" id="KW-1185">Reference proteome</keyword>
<keyword evidence="2" id="KW-0186">Copper</keyword>
<keyword evidence="1" id="KW-0479">Metal-binding</keyword>
<dbReference type="InterPro" id="IPR052953">
    <property type="entry name" value="Ser-rich/MCO-related"/>
</dbReference>
<keyword evidence="3" id="KW-0732">Signal</keyword>
<gene>
    <name evidence="5" type="ORF">DM02DRAFT_235717</name>
</gene>
<dbReference type="PANTHER" id="PTHR34883">
    <property type="entry name" value="SERINE-RICH PROTEIN, PUTATIVE-RELATED-RELATED"/>
    <property type="match status" value="1"/>
</dbReference>
<dbReference type="Pfam" id="PF00127">
    <property type="entry name" value="Copper-bind"/>
    <property type="match status" value="1"/>
</dbReference>
<reference evidence="5 6" key="1">
    <citation type="journal article" date="2018" name="Sci. Rep.">
        <title>Comparative genomics provides insights into the lifestyle and reveals functional heterogeneity of dark septate endophytic fungi.</title>
        <authorList>
            <person name="Knapp D.G."/>
            <person name="Nemeth J.B."/>
            <person name="Barry K."/>
            <person name="Hainaut M."/>
            <person name="Henrissat B."/>
            <person name="Johnson J."/>
            <person name="Kuo A."/>
            <person name="Lim J.H.P."/>
            <person name="Lipzen A."/>
            <person name="Nolan M."/>
            <person name="Ohm R.A."/>
            <person name="Tamas L."/>
            <person name="Grigoriev I.V."/>
            <person name="Spatafora J.W."/>
            <person name="Nagy L.G."/>
            <person name="Kovacs G.M."/>
        </authorList>
    </citation>
    <scope>NUCLEOTIDE SEQUENCE [LARGE SCALE GENOMIC DNA]</scope>
    <source>
        <strain evidence="5 6">DSE2036</strain>
    </source>
</reference>
<proteinExistence type="predicted"/>
<dbReference type="AlphaFoldDB" id="A0A2V1EBJ9"/>
<evidence type="ECO:0000256" key="2">
    <source>
        <dbReference type="ARBA" id="ARBA00023008"/>
    </source>
</evidence>
<feature type="domain" description="Blue (type 1) copper" evidence="4">
    <location>
        <begin position="25"/>
        <end position="120"/>
    </location>
</feature>
<dbReference type="InterPro" id="IPR000923">
    <property type="entry name" value="BlueCu_1"/>
</dbReference>
<dbReference type="PANTHER" id="PTHR34883:SF15">
    <property type="entry name" value="EXTRACELLULAR SERINE-RICH PROTEIN"/>
    <property type="match status" value="1"/>
</dbReference>
<evidence type="ECO:0000313" key="6">
    <source>
        <dbReference type="Proteomes" id="UP000244855"/>
    </source>
</evidence>
<dbReference type="EMBL" id="KZ805302">
    <property type="protein sequence ID" value="PVI07911.1"/>
    <property type="molecule type" value="Genomic_DNA"/>
</dbReference>
<organism evidence="5 6">
    <name type="scientific">Periconia macrospinosa</name>
    <dbReference type="NCBI Taxonomy" id="97972"/>
    <lineage>
        <taxon>Eukaryota</taxon>
        <taxon>Fungi</taxon>
        <taxon>Dikarya</taxon>
        <taxon>Ascomycota</taxon>
        <taxon>Pezizomycotina</taxon>
        <taxon>Dothideomycetes</taxon>
        <taxon>Pleosporomycetidae</taxon>
        <taxon>Pleosporales</taxon>
        <taxon>Massarineae</taxon>
        <taxon>Periconiaceae</taxon>
        <taxon>Periconia</taxon>
    </lineage>
</organism>
<evidence type="ECO:0000256" key="1">
    <source>
        <dbReference type="ARBA" id="ARBA00022723"/>
    </source>
</evidence>
<accession>A0A2V1EBJ9</accession>
<feature type="signal peptide" evidence="3">
    <location>
        <begin position="1"/>
        <end position="21"/>
    </location>
</feature>
<dbReference type="SUPFAM" id="SSF49503">
    <property type="entry name" value="Cupredoxins"/>
    <property type="match status" value="1"/>
</dbReference>
<evidence type="ECO:0000259" key="4">
    <source>
        <dbReference type="Pfam" id="PF00127"/>
    </source>
</evidence>
<dbReference type="STRING" id="97972.A0A2V1EBJ9"/>
<evidence type="ECO:0000313" key="5">
    <source>
        <dbReference type="EMBL" id="PVI07911.1"/>
    </source>
</evidence>
<name>A0A2V1EBJ9_9PLEO</name>
<evidence type="ECO:0000256" key="3">
    <source>
        <dbReference type="SAM" id="SignalP"/>
    </source>
</evidence>
<protein>
    <recommendedName>
        <fullName evidence="4">Blue (type 1) copper domain-containing protein</fullName>
    </recommendedName>
</protein>
<sequence>MYTTTAATAFALTSFLTLTNAAVHTVSVGDGGLVFKPETLNPAVGDTVVFKLYPQHNVVSGSFSSPCQPSGGNGGNASFYSGPFSDTNNGAKKFVVNVTSTQPVYYYCAVQRHCQQGMVGGWNLPSSGNDIKAYASAAARVSSASTPSALAGGRLLDDSQLASVTASASQPSSSGNGRYVLPSVLTQIITCHRVQGLRIRIRS</sequence>
<dbReference type="Gene3D" id="2.60.40.420">
    <property type="entry name" value="Cupredoxins - blue copper proteins"/>
    <property type="match status" value="1"/>
</dbReference>
<dbReference type="CDD" id="cd00920">
    <property type="entry name" value="Cupredoxin"/>
    <property type="match status" value="1"/>
</dbReference>